<dbReference type="RefSeq" id="WP_171358784.1">
    <property type="nucleotide sequence ID" value="NZ_VTYN01000023.1"/>
</dbReference>
<comment type="caution">
    <text evidence="1">The sequence shown here is derived from an EMBL/GenBank/DDBJ whole genome shotgun (WGS) entry which is preliminary data.</text>
</comment>
<evidence type="ECO:0000313" key="2">
    <source>
        <dbReference type="Proteomes" id="UP000572072"/>
    </source>
</evidence>
<sequence length="120" mass="13849">MHLPSIGWTLERLEIWLINSSEKEKLAIDLFLDALTSTQKYLGKLERDISFANIDSEHELSDAWHKAAKAVRKFDDDLYQRCLAKACHWSGSNEFRNTEISELNISIGKMISIAARKRRV</sequence>
<dbReference type="EMBL" id="VTYN01000023">
    <property type="protein sequence ID" value="NOH50051.1"/>
    <property type="molecule type" value="Genomic_DNA"/>
</dbReference>
<gene>
    <name evidence="1" type="ORF">F0262_18575</name>
</gene>
<protein>
    <submittedName>
        <fullName evidence="1">Uncharacterized protein</fullName>
    </submittedName>
</protein>
<evidence type="ECO:0000313" key="1">
    <source>
        <dbReference type="EMBL" id="NOH50051.1"/>
    </source>
</evidence>
<organism evidence="1 2">
    <name type="scientific">Vibrio rotiferianus</name>
    <dbReference type="NCBI Taxonomy" id="190895"/>
    <lineage>
        <taxon>Bacteria</taxon>
        <taxon>Pseudomonadati</taxon>
        <taxon>Pseudomonadota</taxon>
        <taxon>Gammaproteobacteria</taxon>
        <taxon>Vibrionales</taxon>
        <taxon>Vibrionaceae</taxon>
        <taxon>Vibrio</taxon>
    </lineage>
</organism>
<dbReference type="Proteomes" id="UP000572072">
    <property type="component" value="Unassembled WGS sequence"/>
</dbReference>
<accession>A0A7Y4E2F4</accession>
<dbReference type="AlphaFoldDB" id="A0A7Y4E2F4"/>
<proteinExistence type="predicted"/>
<name>A0A7Y4E2F4_9VIBR</name>
<reference evidence="1 2" key="1">
    <citation type="submission" date="2019-08" db="EMBL/GenBank/DDBJ databases">
        <title>Draft genome sequencing and comparative genomics of hatchery-associated Vibrios.</title>
        <authorList>
            <person name="Kehlet-Delgado H."/>
            <person name="Mueller R.S."/>
        </authorList>
    </citation>
    <scope>NUCLEOTIDE SEQUENCE [LARGE SCALE GENOMIC DNA]</scope>
    <source>
        <strain evidence="1 2">00-78-3</strain>
    </source>
</reference>